<name>A0A0M0JDW2_9EUKA</name>
<accession>A0A0M0JDW2</accession>
<feature type="chain" id="PRO_5005601772" evidence="1">
    <location>
        <begin position="23"/>
        <end position="224"/>
    </location>
</feature>
<proteinExistence type="predicted"/>
<dbReference type="Proteomes" id="UP000037460">
    <property type="component" value="Unassembled WGS sequence"/>
</dbReference>
<keyword evidence="1" id="KW-0732">Signal</keyword>
<reference evidence="3" key="1">
    <citation type="journal article" date="2015" name="PLoS Genet.">
        <title>Genome Sequence and Transcriptome Analyses of Chrysochromulina tobin: Metabolic Tools for Enhanced Algal Fitness in the Prominent Order Prymnesiales (Haptophyceae).</title>
        <authorList>
            <person name="Hovde B.T."/>
            <person name="Deodato C.R."/>
            <person name="Hunsperger H.M."/>
            <person name="Ryken S.A."/>
            <person name="Yost W."/>
            <person name="Jha R.K."/>
            <person name="Patterson J."/>
            <person name="Monnat R.J. Jr."/>
            <person name="Barlow S.B."/>
            <person name="Starkenburg S.R."/>
            <person name="Cattolico R.A."/>
        </authorList>
    </citation>
    <scope>NUCLEOTIDE SEQUENCE</scope>
    <source>
        <strain evidence="3">CCMP291</strain>
    </source>
</reference>
<dbReference type="AlphaFoldDB" id="A0A0M0JDW2"/>
<keyword evidence="3" id="KW-1185">Reference proteome</keyword>
<dbReference type="EMBL" id="JWZX01003055">
    <property type="protein sequence ID" value="KOO24766.1"/>
    <property type="molecule type" value="Genomic_DNA"/>
</dbReference>
<comment type="caution">
    <text evidence="2">The sequence shown here is derived from an EMBL/GenBank/DDBJ whole genome shotgun (WGS) entry which is preliminary data.</text>
</comment>
<evidence type="ECO:0000313" key="3">
    <source>
        <dbReference type="Proteomes" id="UP000037460"/>
    </source>
</evidence>
<evidence type="ECO:0000256" key="1">
    <source>
        <dbReference type="SAM" id="SignalP"/>
    </source>
</evidence>
<gene>
    <name evidence="2" type="ORF">Ctob_003854</name>
</gene>
<organism evidence="2 3">
    <name type="scientific">Chrysochromulina tobinii</name>
    <dbReference type="NCBI Taxonomy" id="1460289"/>
    <lineage>
        <taxon>Eukaryota</taxon>
        <taxon>Haptista</taxon>
        <taxon>Haptophyta</taxon>
        <taxon>Prymnesiophyceae</taxon>
        <taxon>Prymnesiales</taxon>
        <taxon>Chrysochromulinaceae</taxon>
        <taxon>Chrysochromulina</taxon>
    </lineage>
</organism>
<sequence length="224" mass="23742">MALPLVALSLAFVSSAPKLGIAVSVVRRPASAVVLCAAGDAKHIQEAAARVVRAAEMFGSEQGAAAAEWVGEAIRTPIAATEPEELFNKQIMLFEGCVVDDDEEGSMERCKELDAALSDLDKLLFFAASKSNPKLDRALVRVKNAAAKFGDEQRRVAEVWTRQVRAEGCANPAALLEQQQLLFGQCMLEEDGSSVKCSELQVSIAALQEALGVGGRVVSTAGLK</sequence>
<feature type="signal peptide" evidence="1">
    <location>
        <begin position="1"/>
        <end position="22"/>
    </location>
</feature>
<protein>
    <submittedName>
        <fullName evidence="2">Uncharacterized protein</fullName>
    </submittedName>
</protein>
<evidence type="ECO:0000313" key="2">
    <source>
        <dbReference type="EMBL" id="KOO24766.1"/>
    </source>
</evidence>